<evidence type="ECO:0000313" key="5">
    <source>
        <dbReference type="Proteomes" id="UP000801492"/>
    </source>
</evidence>
<dbReference type="AlphaFoldDB" id="A0A8K0G795"/>
<accession>A0A8K0G795</accession>
<dbReference type="SUPFAM" id="SSF52540">
    <property type="entry name" value="P-loop containing nucleoside triphosphate hydrolases"/>
    <property type="match status" value="1"/>
</dbReference>
<keyword evidence="5" id="KW-1185">Reference proteome</keyword>
<evidence type="ECO:0000313" key="4">
    <source>
        <dbReference type="EMBL" id="KAF2888704.1"/>
    </source>
</evidence>
<proteinExistence type="inferred from homology"/>
<dbReference type="GO" id="GO:0008146">
    <property type="term" value="F:sulfotransferase activity"/>
    <property type="evidence" value="ECO:0007669"/>
    <property type="project" value="InterPro"/>
</dbReference>
<evidence type="ECO:0000256" key="2">
    <source>
        <dbReference type="ARBA" id="ARBA00022679"/>
    </source>
</evidence>
<keyword evidence="2" id="KW-0808">Transferase</keyword>
<dbReference type="Pfam" id="PF00685">
    <property type="entry name" value="Sulfotransfer_1"/>
    <property type="match status" value="1"/>
</dbReference>
<evidence type="ECO:0000259" key="3">
    <source>
        <dbReference type="Pfam" id="PF00685"/>
    </source>
</evidence>
<dbReference type="InterPro" id="IPR027417">
    <property type="entry name" value="P-loop_NTPase"/>
</dbReference>
<protein>
    <recommendedName>
        <fullName evidence="3">Sulfotransferase domain-containing protein</fullName>
    </recommendedName>
</protein>
<dbReference type="InterPro" id="IPR000863">
    <property type="entry name" value="Sulfotransferase_dom"/>
</dbReference>
<reference evidence="4" key="1">
    <citation type="submission" date="2019-08" db="EMBL/GenBank/DDBJ databases">
        <title>The genome of the North American firefly Photinus pyralis.</title>
        <authorList>
            <consortium name="Photinus pyralis genome working group"/>
            <person name="Fallon T.R."/>
            <person name="Sander Lower S.E."/>
            <person name="Weng J.-K."/>
        </authorList>
    </citation>
    <scope>NUCLEOTIDE SEQUENCE</scope>
    <source>
        <strain evidence="4">TRF0915ILg1</strain>
        <tissue evidence="4">Whole body</tissue>
    </source>
</reference>
<dbReference type="EMBL" id="VTPC01074680">
    <property type="protein sequence ID" value="KAF2888704.1"/>
    <property type="molecule type" value="Genomic_DNA"/>
</dbReference>
<feature type="domain" description="Sulfotransferase" evidence="3">
    <location>
        <begin position="31"/>
        <end position="116"/>
    </location>
</feature>
<sequence>MENRDYKEINLDNEIGQVYDDDVWVASYPKAVAQFLNKEMNDEQVQLLCKHLSFESMKSNPGVNLEDYIERMRKFKLIVKDGAFFRTGTVGKYKEELSAETITKLNEWIKKNVSGTELETEDIFQV</sequence>
<dbReference type="Proteomes" id="UP000801492">
    <property type="component" value="Unassembled WGS sequence"/>
</dbReference>
<dbReference type="Gene3D" id="3.40.50.300">
    <property type="entry name" value="P-loop containing nucleotide triphosphate hydrolases"/>
    <property type="match status" value="1"/>
</dbReference>
<comment type="caution">
    <text evidence="4">The sequence shown here is derived from an EMBL/GenBank/DDBJ whole genome shotgun (WGS) entry which is preliminary data.</text>
</comment>
<organism evidence="4 5">
    <name type="scientific">Ignelater luminosus</name>
    <name type="common">Cucubano</name>
    <name type="synonym">Pyrophorus luminosus</name>
    <dbReference type="NCBI Taxonomy" id="2038154"/>
    <lineage>
        <taxon>Eukaryota</taxon>
        <taxon>Metazoa</taxon>
        <taxon>Ecdysozoa</taxon>
        <taxon>Arthropoda</taxon>
        <taxon>Hexapoda</taxon>
        <taxon>Insecta</taxon>
        <taxon>Pterygota</taxon>
        <taxon>Neoptera</taxon>
        <taxon>Endopterygota</taxon>
        <taxon>Coleoptera</taxon>
        <taxon>Polyphaga</taxon>
        <taxon>Elateriformia</taxon>
        <taxon>Elateroidea</taxon>
        <taxon>Elateridae</taxon>
        <taxon>Agrypninae</taxon>
        <taxon>Pyrophorini</taxon>
        <taxon>Ignelater</taxon>
    </lineage>
</organism>
<name>A0A8K0G795_IGNLU</name>
<gene>
    <name evidence="4" type="ORF">ILUMI_17469</name>
</gene>
<dbReference type="PANTHER" id="PTHR11783">
    <property type="entry name" value="SULFOTRANSFERASE SULT"/>
    <property type="match status" value="1"/>
</dbReference>
<comment type="similarity">
    <text evidence="1">Belongs to the sulfotransferase 1 family.</text>
</comment>
<dbReference type="OrthoDB" id="205623at2759"/>
<evidence type="ECO:0000256" key="1">
    <source>
        <dbReference type="ARBA" id="ARBA00005771"/>
    </source>
</evidence>